<dbReference type="AlphaFoldDB" id="A0A9P4QQA0"/>
<reference evidence="2" key="1">
    <citation type="journal article" date="2020" name="Stud. Mycol.">
        <title>101 Dothideomycetes genomes: a test case for predicting lifestyles and emergence of pathogens.</title>
        <authorList>
            <person name="Haridas S."/>
            <person name="Albert R."/>
            <person name="Binder M."/>
            <person name="Bloem J."/>
            <person name="Labutti K."/>
            <person name="Salamov A."/>
            <person name="Andreopoulos B."/>
            <person name="Baker S."/>
            <person name="Barry K."/>
            <person name="Bills G."/>
            <person name="Bluhm B."/>
            <person name="Cannon C."/>
            <person name="Castanera R."/>
            <person name="Culley D."/>
            <person name="Daum C."/>
            <person name="Ezra D."/>
            <person name="Gonzalez J."/>
            <person name="Henrissat B."/>
            <person name="Kuo A."/>
            <person name="Liang C."/>
            <person name="Lipzen A."/>
            <person name="Lutzoni F."/>
            <person name="Magnuson J."/>
            <person name="Mondo S."/>
            <person name="Nolan M."/>
            <person name="Ohm R."/>
            <person name="Pangilinan J."/>
            <person name="Park H.-J."/>
            <person name="Ramirez L."/>
            <person name="Alfaro M."/>
            <person name="Sun H."/>
            <person name="Tritt A."/>
            <person name="Yoshinaga Y."/>
            <person name="Zwiers L.-H."/>
            <person name="Turgeon B."/>
            <person name="Goodwin S."/>
            <person name="Spatafora J."/>
            <person name="Crous P."/>
            <person name="Grigoriev I."/>
        </authorList>
    </citation>
    <scope>NUCLEOTIDE SEQUENCE</scope>
    <source>
        <strain evidence="2">CBS 125425</strain>
    </source>
</reference>
<organism evidence="2 3">
    <name type="scientific">Polyplosphaeria fusca</name>
    <dbReference type="NCBI Taxonomy" id="682080"/>
    <lineage>
        <taxon>Eukaryota</taxon>
        <taxon>Fungi</taxon>
        <taxon>Dikarya</taxon>
        <taxon>Ascomycota</taxon>
        <taxon>Pezizomycotina</taxon>
        <taxon>Dothideomycetes</taxon>
        <taxon>Pleosporomycetidae</taxon>
        <taxon>Pleosporales</taxon>
        <taxon>Tetraplosphaeriaceae</taxon>
        <taxon>Polyplosphaeria</taxon>
    </lineage>
</organism>
<evidence type="ECO:0000259" key="1">
    <source>
        <dbReference type="Pfam" id="PF06985"/>
    </source>
</evidence>
<protein>
    <submittedName>
        <fullName evidence="2">HET-domain-containing protein</fullName>
    </submittedName>
</protein>
<evidence type="ECO:0000313" key="3">
    <source>
        <dbReference type="Proteomes" id="UP000799444"/>
    </source>
</evidence>
<comment type="caution">
    <text evidence="2">The sequence shown here is derived from an EMBL/GenBank/DDBJ whole genome shotgun (WGS) entry which is preliminary data.</text>
</comment>
<dbReference type="InterPro" id="IPR010730">
    <property type="entry name" value="HET"/>
</dbReference>
<feature type="non-terminal residue" evidence="2">
    <location>
        <position position="216"/>
    </location>
</feature>
<dbReference type="OrthoDB" id="5428863at2759"/>
<dbReference type="EMBL" id="ML996256">
    <property type="protein sequence ID" value="KAF2729109.1"/>
    <property type="molecule type" value="Genomic_DNA"/>
</dbReference>
<dbReference type="Pfam" id="PF06985">
    <property type="entry name" value="HET"/>
    <property type="match status" value="1"/>
</dbReference>
<dbReference type="PANTHER" id="PTHR33112:SF1">
    <property type="entry name" value="HETEROKARYON INCOMPATIBILITY DOMAIN-CONTAINING PROTEIN"/>
    <property type="match status" value="1"/>
</dbReference>
<dbReference type="PANTHER" id="PTHR33112">
    <property type="entry name" value="DOMAIN PROTEIN, PUTATIVE-RELATED"/>
    <property type="match status" value="1"/>
</dbReference>
<gene>
    <name evidence="2" type="ORF">EJ04DRAFT_447951</name>
</gene>
<evidence type="ECO:0000313" key="2">
    <source>
        <dbReference type="EMBL" id="KAF2729109.1"/>
    </source>
</evidence>
<accession>A0A9P4QQA0</accession>
<proteinExistence type="predicted"/>
<feature type="domain" description="Heterokaryon incompatibility" evidence="1">
    <location>
        <begin position="61"/>
        <end position="190"/>
    </location>
</feature>
<dbReference type="Proteomes" id="UP000799444">
    <property type="component" value="Unassembled WGS sequence"/>
</dbReference>
<keyword evidence="3" id="KW-1185">Reference proteome</keyword>
<sequence>MAPRIVPPKIDFTPLSKWLDFCDAKHVKECTVSRRVRLPGFKVIDCHTNQIVSQDAVDCRYVALSYVWGEPGASSDGDSMFPATIADSITVCVALGFRYLWVDRYCINQGNAAEKHVQIHLMDRIYMQAELTIFAAAGSGSDDGLPGVSTMIRTPQQRLKIGDMELVEILNSVDRVSMSTWASRAWTYQEGSMSKRRLIFTDQEVVFLCSRMYCQE</sequence>
<name>A0A9P4QQA0_9PLEO</name>